<dbReference type="PANTHER" id="PTHR24637">
    <property type="entry name" value="COLLAGEN"/>
    <property type="match status" value="1"/>
</dbReference>
<dbReference type="RefSeq" id="WP_223131951.1">
    <property type="nucleotide sequence ID" value="NZ_CP082272.1"/>
</dbReference>
<accession>A0AAW8VAF2</accession>
<organism evidence="2 3">
    <name type="scientific">Pasteurella multocida</name>
    <dbReference type="NCBI Taxonomy" id="747"/>
    <lineage>
        <taxon>Bacteria</taxon>
        <taxon>Pseudomonadati</taxon>
        <taxon>Pseudomonadota</taxon>
        <taxon>Gammaproteobacteria</taxon>
        <taxon>Pasteurellales</taxon>
        <taxon>Pasteurellaceae</taxon>
        <taxon>Pasteurella</taxon>
    </lineage>
</organism>
<dbReference type="Proteomes" id="UP001182304">
    <property type="component" value="Unassembled WGS sequence"/>
</dbReference>
<proteinExistence type="predicted"/>
<name>A0AAW8VAF2_PASMD</name>
<comment type="caution">
    <text evidence="2">The sequence shown here is derived from an EMBL/GenBank/DDBJ whole genome shotgun (WGS) entry which is preliminary data.</text>
</comment>
<keyword evidence="2" id="KW-0176">Collagen</keyword>
<dbReference type="Pfam" id="PF01391">
    <property type="entry name" value="Collagen"/>
    <property type="match status" value="1"/>
</dbReference>
<dbReference type="EMBL" id="JANIEN010000024">
    <property type="protein sequence ID" value="MDT3453456.1"/>
    <property type="molecule type" value="Genomic_DNA"/>
</dbReference>
<evidence type="ECO:0000313" key="2">
    <source>
        <dbReference type="EMBL" id="MDT3453456.1"/>
    </source>
</evidence>
<dbReference type="AlphaFoldDB" id="A0AAW8VAF2"/>
<gene>
    <name evidence="2" type="ORF">NQF69_11855</name>
</gene>
<evidence type="ECO:0000313" key="3">
    <source>
        <dbReference type="Proteomes" id="UP001182304"/>
    </source>
</evidence>
<reference evidence="2" key="1">
    <citation type="submission" date="2022-07" db="EMBL/GenBank/DDBJ databases">
        <title>Sequence of Pasteurella multocoda 17BRD-035.</title>
        <authorList>
            <person name="Roy Chowdhury P."/>
            <person name="Alhamami T."/>
            <person name="Trott D.J."/>
            <person name="Djordvevic S.P."/>
        </authorList>
    </citation>
    <scope>NUCLEOTIDE SEQUENCE</scope>
    <source>
        <strain evidence="2">17BRD-035</strain>
    </source>
</reference>
<dbReference type="PANTHER" id="PTHR24637:SF334">
    <property type="entry name" value="NEMATODE CUTICLE COLLAGEN N-TERMINAL DOMAIN-CONTAINING PROTEIN"/>
    <property type="match status" value="1"/>
</dbReference>
<dbReference type="InterPro" id="IPR008160">
    <property type="entry name" value="Collagen"/>
</dbReference>
<feature type="region of interest" description="Disordered" evidence="1">
    <location>
        <begin position="38"/>
        <end position="98"/>
    </location>
</feature>
<protein>
    <submittedName>
        <fullName evidence="2">Collagen-like protein</fullName>
    </submittedName>
</protein>
<dbReference type="Gene3D" id="1.20.5.320">
    <property type="entry name" value="6-Phosphogluconate Dehydrogenase, domain 3"/>
    <property type="match status" value="1"/>
</dbReference>
<sequence length="270" mass="29032">MANLNKILIEFAQAVSEKVLNVLNKIKELEEEIQTISRAKGEQGPPGPSGPPGVQGSPGIQGPPGPSGPQGIQGPPGPSGLQGIQGLPGPSGENGLNGKSAYEIAVQNGFVGSEQEWLDTLLKREEFNRQLLILQNRIGGLAVDSHTHTISDVEGLEDLINASRNSTIAWVGNVTQHSTNTLSMSDSILGRTLILYLQYSSSHTLQSNNNTFTALLHVDSEILNLASGKRYLCSGYHAGGWKNVQIEVVEARKIVILDISSMYLKRINMF</sequence>
<feature type="compositionally biased region" description="Low complexity" evidence="1">
    <location>
        <begin position="69"/>
        <end position="91"/>
    </location>
</feature>
<evidence type="ECO:0000256" key="1">
    <source>
        <dbReference type="SAM" id="MobiDB-lite"/>
    </source>
</evidence>